<dbReference type="AlphaFoldDB" id="A0A9X8D1U8"/>
<dbReference type="RefSeq" id="WP_119556661.1">
    <property type="nucleotide sequence ID" value="NZ_QXMN01000036.1"/>
</dbReference>
<dbReference type="Gene3D" id="3.40.50.1400">
    <property type="match status" value="1"/>
</dbReference>
<reference evidence="3 4" key="1">
    <citation type="submission" date="2018-09" db="EMBL/GenBank/DDBJ databases">
        <title>Acidovorax cavernicola nov. sp. isolated from Gruta de las Maravillas (Aracena, Spain).</title>
        <authorList>
            <person name="Jurado V."/>
            <person name="Gutierrez-Patricio S."/>
            <person name="Gonzalez-Pimentel J.L."/>
            <person name="Miller A.Z."/>
            <person name="Laiz L."/>
            <person name="Saiz-Jimenez C."/>
        </authorList>
    </citation>
    <scope>NUCLEOTIDE SEQUENCE [LARGE SCALE GENOMIC DNA]</scope>
    <source>
        <strain evidence="3 4">1011MAR4D40.2</strain>
    </source>
</reference>
<dbReference type="OrthoDB" id="9797895at2"/>
<gene>
    <name evidence="3" type="ORF">D3H34_23520</name>
</gene>
<accession>A0A9X8D1U8</accession>
<dbReference type="PANTHER" id="PTHR33542">
    <property type="entry name" value="SIROHYDROCHLORIN FERROCHELATASE, CHLOROPLASTIC"/>
    <property type="match status" value="1"/>
</dbReference>
<dbReference type="EMBL" id="QXMN01000036">
    <property type="protein sequence ID" value="RIX76082.1"/>
    <property type="molecule type" value="Genomic_DNA"/>
</dbReference>
<name>A0A9X8D1U8_9BURK</name>
<dbReference type="Proteomes" id="UP000265619">
    <property type="component" value="Unassembled WGS sequence"/>
</dbReference>
<dbReference type="GO" id="GO:0046872">
    <property type="term" value="F:metal ion binding"/>
    <property type="evidence" value="ECO:0007669"/>
    <property type="project" value="UniProtKB-KW"/>
</dbReference>
<dbReference type="Pfam" id="PF01903">
    <property type="entry name" value="CbiX"/>
    <property type="match status" value="1"/>
</dbReference>
<dbReference type="CDD" id="cd03416">
    <property type="entry name" value="CbiX_SirB_N"/>
    <property type="match status" value="1"/>
</dbReference>
<dbReference type="PANTHER" id="PTHR33542:SF5">
    <property type="entry name" value="FERROCHELATASE CHE1"/>
    <property type="match status" value="1"/>
</dbReference>
<keyword evidence="1" id="KW-0479">Metal-binding</keyword>
<dbReference type="InterPro" id="IPR002762">
    <property type="entry name" value="CbiX-like"/>
</dbReference>
<organism evidence="3 4">
    <name type="scientific">Acidovorax cavernicola</name>
    <dbReference type="NCBI Taxonomy" id="1675792"/>
    <lineage>
        <taxon>Bacteria</taxon>
        <taxon>Pseudomonadati</taxon>
        <taxon>Pseudomonadota</taxon>
        <taxon>Betaproteobacteria</taxon>
        <taxon>Burkholderiales</taxon>
        <taxon>Comamonadaceae</taxon>
        <taxon>Acidovorax</taxon>
    </lineage>
</organism>
<keyword evidence="4" id="KW-1185">Reference proteome</keyword>
<dbReference type="SUPFAM" id="SSF53800">
    <property type="entry name" value="Chelatase"/>
    <property type="match status" value="1"/>
</dbReference>
<evidence type="ECO:0000256" key="2">
    <source>
        <dbReference type="ARBA" id="ARBA00023239"/>
    </source>
</evidence>
<evidence type="ECO:0000313" key="4">
    <source>
        <dbReference type="Proteomes" id="UP000265619"/>
    </source>
</evidence>
<comment type="caution">
    <text evidence="3">The sequence shown here is derived from an EMBL/GenBank/DDBJ whole genome shotgun (WGS) entry which is preliminary data.</text>
</comment>
<keyword evidence="2" id="KW-0456">Lyase</keyword>
<proteinExistence type="predicted"/>
<protein>
    <submittedName>
        <fullName evidence="3">Cobalamin biosynthesis protein CbiX</fullName>
    </submittedName>
</protein>
<evidence type="ECO:0000256" key="1">
    <source>
        <dbReference type="ARBA" id="ARBA00022723"/>
    </source>
</evidence>
<evidence type="ECO:0000313" key="3">
    <source>
        <dbReference type="EMBL" id="RIX76082.1"/>
    </source>
</evidence>
<dbReference type="InterPro" id="IPR050963">
    <property type="entry name" value="Sirohydro_Cobaltochel/CbiX"/>
</dbReference>
<dbReference type="GO" id="GO:0016829">
    <property type="term" value="F:lyase activity"/>
    <property type="evidence" value="ECO:0007669"/>
    <property type="project" value="UniProtKB-KW"/>
</dbReference>
<sequence>MTARSLRGTVLLAHGSRDARWREPIEAVAARMREDDPAVRVSCAYMELAAPDLPTAAATLISDGATAVHVVPLFLGMGKHAREDLPLQLDALRQRWPAVAFSLAPIVGESPELVALLARIAIKS</sequence>